<protein>
    <recommendedName>
        <fullName evidence="2">UBC core domain-containing protein</fullName>
    </recommendedName>
</protein>
<proteinExistence type="predicted"/>
<dbReference type="InterPro" id="IPR016135">
    <property type="entry name" value="UBQ-conjugating_enzyme/RWD"/>
</dbReference>
<dbReference type="AlphaFoldDB" id="A0A6C0IDW9"/>
<evidence type="ECO:0000313" key="1">
    <source>
        <dbReference type="EMBL" id="QHT90607.1"/>
    </source>
</evidence>
<name>A0A6C0IDW9_9ZZZZ</name>
<dbReference type="SUPFAM" id="SSF54495">
    <property type="entry name" value="UBC-like"/>
    <property type="match status" value="1"/>
</dbReference>
<dbReference type="EMBL" id="MN740156">
    <property type="protein sequence ID" value="QHT90607.1"/>
    <property type="molecule type" value="Genomic_DNA"/>
</dbReference>
<accession>A0A6C0IDW9</accession>
<organism evidence="1">
    <name type="scientific">viral metagenome</name>
    <dbReference type="NCBI Taxonomy" id="1070528"/>
    <lineage>
        <taxon>unclassified sequences</taxon>
        <taxon>metagenomes</taxon>
        <taxon>organismal metagenomes</taxon>
    </lineage>
</organism>
<evidence type="ECO:0008006" key="2">
    <source>
        <dbReference type="Google" id="ProtNLM"/>
    </source>
</evidence>
<sequence length="148" mass="17551">MHSLSKKLFQPDQIKTRMQCLPLEIQRHIYEYDPTFHEQFQKVVVDLRLTGARRIRLPKEWKRLRNDPDFHVIMVRPRNIHVRFQGVLYHLRVPVDYPFEPPRVEKGGKRLPPFEWWSPACSLSTVVRTCALDVDSGCEMPSGTIRML</sequence>
<reference evidence="1" key="1">
    <citation type="journal article" date="2020" name="Nature">
        <title>Giant virus diversity and host interactions through global metagenomics.</title>
        <authorList>
            <person name="Schulz F."/>
            <person name="Roux S."/>
            <person name="Paez-Espino D."/>
            <person name="Jungbluth S."/>
            <person name="Walsh D.A."/>
            <person name="Denef V.J."/>
            <person name="McMahon K.D."/>
            <person name="Konstantinidis K.T."/>
            <person name="Eloe-Fadrosh E.A."/>
            <person name="Kyrpides N.C."/>
            <person name="Woyke T."/>
        </authorList>
    </citation>
    <scope>NUCLEOTIDE SEQUENCE</scope>
    <source>
        <strain evidence="1">GVMAG-M-3300023184-71</strain>
    </source>
</reference>